<feature type="domain" description="GH16" evidence="12">
    <location>
        <begin position="9"/>
        <end position="220"/>
    </location>
</feature>
<dbReference type="InterPro" id="IPR044791">
    <property type="entry name" value="Beta-glucanase/XTH"/>
</dbReference>
<feature type="active site" description="Proton donor" evidence="10">
    <location>
        <position position="111"/>
    </location>
</feature>
<feature type="signal peptide" evidence="11">
    <location>
        <begin position="1"/>
        <end position="27"/>
    </location>
</feature>
<comment type="subcellular location">
    <subcellularLocation>
        <location evidence="11">Secreted</location>
        <location evidence="11">Cell wall</location>
    </subcellularLocation>
    <subcellularLocation>
        <location evidence="11">Secreted</location>
        <location evidence="11">Extracellular space</location>
        <location evidence="11">Apoplast</location>
    </subcellularLocation>
</comment>
<dbReference type="SUPFAM" id="SSF49899">
    <property type="entry name" value="Concanavalin A-like lectins/glucanases"/>
    <property type="match status" value="1"/>
</dbReference>
<evidence type="ECO:0000256" key="5">
    <source>
        <dbReference type="ARBA" id="ARBA00022729"/>
    </source>
</evidence>
<evidence type="ECO:0000256" key="2">
    <source>
        <dbReference type="ARBA" id="ARBA00022523"/>
    </source>
</evidence>
<evidence type="ECO:0000256" key="1">
    <source>
        <dbReference type="ARBA" id="ARBA00022512"/>
    </source>
</evidence>
<evidence type="ECO:0000256" key="11">
    <source>
        <dbReference type="RuleBase" id="RU361120"/>
    </source>
</evidence>
<dbReference type="PANTHER" id="PTHR31062">
    <property type="entry name" value="XYLOGLUCAN ENDOTRANSGLUCOSYLASE/HYDROLASE PROTEIN 8-RELATED"/>
    <property type="match status" value="1"/>
</dbReference>
<name>A0ABD1A940_CARAN</name>
<keyword evidence="14" id="KW-1185">Reference proteome</keyword>
<evidence type="ECO:0000256" key="6">
    <source>
        <dbReference type="ARBA" id="ARBA00022801"/>
    </source>
</evidence>
<dbReference type="Pfam" id="PF00722">
    <property type="entry name" value="Glyco_hydro_16"/>
    <property type="match status" value="1"/>
</dbReference>
<dbReference type="CDD" id="cd02176">
    <property type="entry name" value="GH16_XET"/>
    <property type="match status" value="1"/>
</dbReference>
<accession>A0ABD1A940</accession>
<keyword evidence="1 11" id="KW-0134">Cell wall</keyword>
<dbReference type="GO" id="GO:0016762">
    <property type="term" value="F:xyloglucan:xyloglucosyl transferase activity"/>
    <property type="evidence" value="ECO:0007669"/>
    <property type="project" value="UniProtKB-EC"/>
</dbReference>
<protein>
    <recommendedName>
        <fullName evidence="11">Xyloglucan endotransglucosylase/hydrolase</fullName>
        <ecNumber evidence="11">2.4.1.207</ecNumber>
    </recommendedName>
</protein>
<comment type="function">
    <text evidence="11">Catalyzes xyloglucan endohydrolysis (XEH) and/or endotransglycosylation (XET). Cleaves and religates xyloglucan polymers, an essential constituent of the primary cell wall, and thereby participates in cell wall construction of growing tissues.</text>
</comment>
<dbReference type="EC" id="2.4.1.207" evidence="11"/>
<dbReference type="GO" id="GO:0048046">
    <property type="term" value="C:apoplast"/>
    <property type="evidence" value="ECO:0007669"/>
    <property type="project" value="UniProtKB-SubCell"/>
</dbReference>
<dbReference type="GO" id="GO:0016798">
    <property type="term" value="F:hydrolase activity, acting on glycosyl bonds"/>
    <property type="evidence" value="ECO:0007669"/>
    <property type="project" value="UniProtKB-KW"/>
</dbReference>
<dbReference type="Proteomes" id="UP001558713">
    <property type="component" value="Unassembled WGS sequence"/>
</dbReference>
<comment type="PTM">
    <text evidence="11">Contains at least one intrachain disulfide bond essential for its enzymatic activity.</text>
</comment>
<dbReference type="InterPro" id="IPR013320">
    <property type="entry name" value="ConA-like_dom_sf"/>
</dbReference>
<evidence type="ECO:0000256" key="4">
    <source>
        <dbReference type="ARBA" id="ARBA00022679"/>
    </source>
</evidence>
<evidence type="ECO:0000256" key="9">
    <source>
        <dbReference type="ARBA" id="ARBA00023316"/>
    </source>
</evidence>
<evidence type="ECO:0000256" key="3">
    <source>
        <dbReference type="ARBA" id="ARBA00022525"/>
    </source>
</evidence>
<keyword evidence="4 11" id="KW-0808">Transferase</keyword>
<keyword evidence="6 11" id="KW-0378">Hydrolase</keyword>
<dbReference type="InterPro" id="IPR000757">
    <property type="entry name" value="Beta-glucanase-like"/>
</dbReference>
<evidence type="ECO:0000256" key="7">
    <source>
        <dbReference type="ARBA" id="ARBA00023157"/>
    </source>
</evidence>
<keyword evidence="3 11" id="KW-0964">Secreted</keyword>
<sequence>MDRIEYIFSIFEFVSLMLLMFTANARARGGQEFDKNYVITWGHDHVLKLNQGKGVQLSMDHSSGAGFESKDHYGSGFFQMRIKLPQRDSAGVVTAFYLTSKDNTHDEVDFEFLGNREGKQITIQTNVFANGQGGREQKNVLWFDPTTSFHTYRILWNPHHIVFYVDKIPIRIFKNTKRRGMNYPSKPMQVVASLWNGEAWATDGGKSKINWAFAPFKAQIQGFSHQGCKVNGQSNNVKVCGSARHWWNTRKYSRLSAYEQKALENVRAKYMNYDYCSDRTRYNVPPTECRWNK</sequence>
<comment type="similarity">
    <text evidence="11">Belongs to the glycosyl hydrolase 16 family.</text>
</comment>
<comment type="caution">
    <text evidence="13">The sequence shown here is derived from an EMBL/GenBank/DDBJ whole genome shotgun (WGS) entry which is preliminary data.</text>
</comment>
<evidence type="ECO:0000256" key="8">
    <source>
        <dbReference type="ARBA" id="ARBA00023295"/>
    </source>
</evidence>
<dbReference type="InterPro" id="IPR008264">
    <property type="entry name" value="Beta_glucanase"/>
</dbReference>
<evidence type="ECO:0000313" key="14">
    <source>
        <dbReference type="Proteomes" id="UP001558713"/>
    </source>
</evidence>
<dbReference type="EMBL" id="JBANAX010000620">
    <property type="protein sequence ID" value="KAL1200399.1"/>
    <property type="molecule type" value="Genomic_DNA"/>
</dbReference>
<dbReference type="PROSITE" id="PS51762">
    <property type="entry name" value="GH16_2"/>
    <property type="match status" value="1"/>
</dbReference>
<reference evidence="13 14" key="1">
    <citation type="submission" date="2024-04" db="EMBL/GenBank/DDBJ databases">
        <title>Genome assembly C_amara_ONT_v2.</title>
        <authorList>
            <person name="Yant L."/>
            <person name="Moore C."/>
            <person name="Slenker M."/>
        </authorList>
    </citation>
    <scope>NUCLEOTIDE SEQUENCE [LARGE SCALE GENOMIC DNA]</scope>
    <source>
        <tissue evidence="13">Leaf</tissue>
    </source>
</reference>
<dbReference type="FunFam" id="2.60.120.200:FF:000025">
    <property type="entry name" value="Xyloglucan endotransglucosylase/hydrolase"/>
    <property type="match status" value="1"/>
</dbReference>
<dbReference type="GO" id="GO:0071555">
    <property type="term" value="P:cell wall organization"/>
    <property type="evidence" value="ECO:0007669"/>
    <property type="project" value="UniProtKB-KW"/>
</dbReference>
<proteinExistence type="inferred from homology"/>
<gene>
    <name evidence="13" type="ORF">V5N11_032230</name>
</gene>
<dbReference type="Gene3D" id="2.60.120.200">
    <property type="match status" value="1"/>
</dbReference>
<keyword evidence="7" id="KW-1015">Disulfide bond</keyword>
<keyword evidence="5 11" id="KW-0732">Signal</keyword>
<organism evidence="13 14">
    <name type="scientific">Cardamine amara subsp. amara</name>
    <dbReference type="NCBI Taxonomy" id="228776"/>
    <lineage>
        <taxon>Eukaryota</taxon>
        <taxon>Viridiplantae</taxon>
        <taxon>Streptophyta</taxon>
        <taxon>Embryophyta</taxon>
        <taxon>Tracheophyta</taxon>
        <taxon>Spermatophyta</taxon>
        <taxon>Magnoliopsida</taxon>
        <taxon>eudicotyledons</taxon>
        <taxon>Gunneridae</taxon>
        <taxon>Pentapetalae</taxon>
        <taxon>rosids</taxon>
        <taxon>malvids</taxon>
        <taxon>Brassicales</taxon>
        <taxon>Brassicaceae</taxon>
        <taxon>Cardamineae</taxon>
        <taxon>Cardamine</taxon>
    </lineage>
</organism>
<keyword evidence="2 11" id="KW-0052">Apoplast</keyword>
<evidence type="ECO:0000313" key="13">
    <source>
        <dbReference type="EMBL" id="KAL1200399.1"/>
    </source>
</evidence>
<dbReference type="Pfam" id="PF06955">
    <property type="entry name" value="XET_C"/>
    <property type="match status" value="1"/>
</dbReference>
<keyword evidence="9 11" id="KW-0961">Cell wall biogenesis/degradation</keyword>
<dbReference type="InterPro" id="IPR010713">
    <property type="entry name" value="XET_C"/>
</dbReference>
<dbReference type="InterPro" id="IPR016455">
    <property type="entry name" value="XTH"/>
</dbReference>
<dbReference type="PIRSF" id="PIRSF005604">
    <property type="entry name" value="XET"/>
    <property type="match status" value="1"/>
</dbReference>
<dbReference type="AlphaFoldDB" id="A0ABD1A940"/>
<feature type="chain" id="PRO_5044533537" description="Xyloglucan endotransglucosylase/hydrolase" evidence="11">
    <location>
        <begin position="28"/>
        <end position="293"/>
    </location>
</feature>
<keyword evidence="8 11" id="KW-0326">Glycosidase</keyword>
<feature type="active site" description="Nucleophile" evidence="10">
    <location>
        <position position="107"/>
    </location>
</feature>
<evidence type="ECO:0000256" key="10">
    <source>
        <dbReference type="PIRSR" id="PIRSR005604-1"/>
    </source>
</evidence>
<dbReference type="PRINTS" id="PR00737">
    <property type="entry name" value="GLHYDRLASE16"/>
</dbReference>
<evidence type="ECO:0000259" key="12">
    <source>
        <dbReference type="PROSITE" id="PS51762"/>
    </source>
</evidence>